<dbReference type="RefSeq" id="XP_001301755.1">
    <property type="nucleotide sequence ID" value="XM_001301754.1"/>
</dbReference>
<dbReference type="InParanoid" id="A2G1Z0"/>
<keyword evidence="2" id="KW-1185">Reference proteome</keyword>
<dbReference type="AlphaFoldDB" id="A2G1Z0"/>
<evidence type="ECO:0000313" key="2">
    <source>
        <dbReference type="Proteomes" id="UP000001542"/>
    </source>
</evidence>
<gene>
    <name evidence="1" type="ORF">TVAG_025930</name>
</gene>
<dbReference type="InterPro" id="IPR016024">
    <property type="entry name" value="ARM-type_fold"/>
</dbReference>
<dbReference type="KEGG" id="tva:4746490"/>
<reference evidence="1" key="2">
    <citation type="journal article" date="2007" name="Science">
        <title>Draft genome sequence of the sexually transmitted pathogen Trichomonas vaginalis.</title>
        <authorList>
            <person name="Carlton J.M."/>
            <person name="Hirt R.P."/>
            <person name="Silva J.C."/>
            <person name="Delcher A.L."/>
            <person name="Schatz M."/>
            <person name="Zhao Q."/>
            <person name="Wortman J.R."/>
            <person name="Bidwell S.L."/>
            <person name="Alsmark U.C.M."/>
            <person name="Besteiro S."/>
            <person name="Sicheritz-Ponten T."/>
            <person name="Noel C.J."/>
            <person name="Dacks J.B."/>
            <person name="Foster P.G."/>
            <person name="Simillion C."/>
            <person name="Van de Peer Y."/>
            <person name="Miranda-Saavedra D."/>
            <person name="Barton G.J."/>
            <person name="Westrop G.D."/>
            <person name="Mueller S."/>
            <person name="Dessi D."/>
            <person name="Fiori P.L."/>
            <person name="Ren Q."/>
            <person name="Paulsen I."/>
            <person name="Zhang H."/>
            <person name="Bastida-Corcuera F.D."/>
            <person name="Simoes-Barbosa A."/>
            <person name="Brown M.T."/>
            <person name="Hayes R.D."/>
            <person name="Mukherjee M."/>
            <person name="Okumura C.Y."/>
            <person name="Schneider R."/>
            <person name="Smith A.J."/>
            <person name="Vanacova S."/>
            <person name="Villalvazo M."/>
            <person name="Haas B.J."/>
            <person name="Pertea M."/>
            <person name="Feldblyum T.V."/>
            <person name="Utterback T.R."/>
            <person name="Shu C.L."/>
            <person name="Osoegawa K."/>
            <person name="de Jong P.J."/>
            <person name="Hrdy I."/>
            <person name="Horvathova L."/>
            <person name="Zubacova Z."/>
            <person name="Dolezal P."/>
            <person name="Malik S.B."/>
            <person name="Logsdon J.M. Jr."/>
            <person name="Henze K."/>
            <person name="Gupta A."/>
            <person name="Wang C.C."/>
            <person name="Dunne R.L."/>
            <person name="Upcroft J.A."/>
            <person name="Upcroft P."/>
            <person name="White O."/>
            <person name="Salzberg S.L."/>
            <person name="Tang P."/>
            <person name="Chiu C.-H."/>
            <person name="Lee Y.-S."/>
            <person name="Embley T.M."/>
            <person name="Coombs G.H."/>
            <person name="Mottram J.C."/>
            <person name="Tachezy J."/>
            <person name="Fraser-Liggett C.M."/>
            <person name="Johnson P.J."/>
        </authorList>
    </citation>
    <scope>NUCLEOTIDE SEQUENCE [LARGE SCALE GENOMIC DNA]</scope>
    <source>
        <strain evidence="1">G3</strain>
    </source>
</reference>
<dbReference type="SUPFAM" id="SSF48371">
    <property type="entry name" value="ARM repeat"/>
    <property type="match status" value="1"/>
</dbReference>
<name>A2G1Z0_TRIV3</name>
<dbReference type="Proteomes" id="UP000001542">
    <property type="component" value="Unassembled WGS sequence"/>
</dbReference>
<dbReference type="VEuPathDB" id="TrichDB:TVAGG3_0355160"/>
<proteinExistence type="predicted"/>
<reference evidence="1" key="1">
    <citation type="submission" date="2006-10" db="EMBL/GenBank/DDBJ databases">
        <authorList>
            <person name="Amadeo P."/>
            <person name="Zhao Q."/>
            <person name="Wortman J."/>
            <person name="Fraser-Liggett C."/>
            <person name="Carlton J."/>
        </authorList>
    </citation>
    <scope>NUCLEOTIDE SEQUENCE</scope>
    <source>
        <strain evidence="1">G3</strain>
    </source>
</reference>
<dbReference type="VEuPathDB" id="TrichDB:TVAG_025930"/>
<sequence length="277" mass="31285">MEIIQTLINEHIEDITVSPSIGFVCQLFVTAGPSSECYGSDLVNLASNLLDKEITENDGLHILQTVVKIFGSASTEIIQFTSNIVFENIRDSDNTEHLQILLQIANSIIPYLEDENALNFVLETTLEYLASNSITKIEHFYYYNILAAINNKIPDLIKQNATAIIENNIFIESGKKTNEYSQARLCLTCAAAYENEEENPLLSRWLCSIFHLLDNHFAVHPEAGTLCLSAIELIAAKCPSRMETIYKYPLNSPRYKKLESLLNNEEKQKLHEMVPPL</sequence>
<evidence type="ECO:0000313" key="1">
    <source>
        <dbReference type="EMBL" id="EAX88825.1"/>
    </source>
</evidence>
<protein>
    <submittedName>
        <fullName evidence="1">Uncharacterized protein</fullName>
    </submittedName>
</protein>
<organism evidence="1 2">
    <name type="scientific">Trichomonas vaginalis (strain ATCC PRA-98 / G3)</name>
    <dbReference type="NCBI Taxonomy" id="412133"/>
    <lineage>
        <taxon>Eukaryota</taxon>
        <taxon>Metamonada</taxon>
        <taxon>Parabasalia</taxon>
        <taxon>Trichomonadida</taxon>
        <taxon>Trichomonadidae</taxon>
        <taxon>Trichomonas</taxon>
    </lineage>
</organism>
<dbReference type="EMBL" id="DS114261">
    <property type="protein sequence ID" value="EAX88825.1"/>
    <property type="molecule type" value="Genomic_DNA"/>
</dbReference>
<accession>A2G1Z0</accession>